<sequence length="493" mass="56146">MSCPAGYTFDYAQRPKRLHEAEIPLERQRYLGRQIAWTKNHVSASRLDDLRYIGDDLGDEAYIALKLKPGEDALQKLLEYTSRPESEQESSAPRRLLQQCMEVPEWVDWEKMKRGQEVVMRYFLYMAHIMVHFSLTYSFTAPKTSKVLVSTGYLSGAKTRIRVFETAIFVLESITSLENLQPGTGCAWKSYIQVRFLHSAVRTRLVRMSKAHSKFYNVEECGVPINQEDYLATLMSLSVSIWQVMETRMGVHMNQEEKSDLLHLWRYIGHYVGVEDVLNATADPVVADAVSESIAMHLLEPNPEGGKVVDSLFKNMSTTFIGPRTVSKSYRPSRYRMHMALAEQLLGSEVWDLCELPRITPLYKFVRLSVSYYMRLDLWMARKSDWYFRTRSALVHYKVIQRISGRLGHSPDNYRLKELPVDGGNYTVASHRGFFASLLPSSITSTPVVTSIVTSVGNLQFKQSTSSSKIMSMFLTTVASAAVCVGIAMAKRS</sequence>
<dbReference type="InterPro" id="IPR018713">
    <property type="entry name" value="MPAB/Lcp_cat_dom"/>
</dbReference>
<name>A0A1Y2H2A8_9FUNG</name>
<keyword evidence="1" id="KW-0812">Transmembrane</keyword>
<dbReference type="STRING" id="64571.A0A1Y2H2A8"/>
<dbReference type="EMBL" id="MCFF01000001">
    <property type="protein sequence ID" value="ORZ28688.1"/>
    <property type="molecule type" value="Genomic_DNA"/>
</dbReference>
<keyword evidence="1" id="KW-1133">Transmembrane helix</keyword>
<feature type="transmembrane region" description="Helical" evidence="1">
    <location>
        <begin position="470"/>
        <end position="490"/>
    </location>
</feature>
<evidence type="ECO:0000259" key="2">
    <source>
        <dbReference type="Pfam" id="PF09995"/>
    </source>
</evidence>
<dbReference type="PANTHER" id="PTHR37539">
    <property type="entry name" value="SECRETED PROTEIN-RELATED"/>
    <property type="match status" value="1"/>
</dbReference>
<dbReference type="OrthoDB" id="6361347at2759"/>
<reference evidence="3 4" key="1">
    <citation type="submission" date="2016-07" db="EMBL/GenBank/DDBJ databases">
        <title>Pervasive Adenine N6-methylation of Active Genes in Fungi.</title>
        <authorList>
            <consortium name="DOE Joint Genome Institute"/>
            <person name="Mondo S.J."/>
            <person name="Dannebaum R.O."/>
            <person name="Kuo R.C."/>
            <person name="Labutti K."/>
            <person name="Haridas S."/>
            <person name="Kuo A."/>
            <person name="Salamov A."/>
            <person name="Ahrendt S.R."/>
            <person name="Lipzen A."/>
            <person name="Sullivan W."/>
            <person name="Andreopoulos W.B."/>
            <person name="Clum A."/>
            <person name="Lindquist E."/>
            <person name="Daum C."/>
            <person name="Ramamoorthy G.K."/>
            <person name="Gryganskyi A."/>
            <person name="Culley D."/>
            <person name="Magnuson J.K."/>
            <person name="James T.Y."/>
            <person name="O'Malley M.A."/>
            <person name="Stajich J.E."/>
            <person name="Spatafora J.W."/>
            <person name="Visel A."/>
            <person name="Grigoriev I.V."/>
        </authorList>
    </citation>
    <scope>NUCLEOTIDE SEQUENCE [LARGE SCALE GENOMIC DNA]</scope>
    <source>
        <strain evidence="3 4">NRRL 3116</strain>
    </source>
</reference>
<dbReference type="InterPro" id="IPR037473">
    <property type="entry name" value="Lcp-like"/>
</dbReference>
<organism evidence="3 4">
    <name type="scientific">Lobosporangium transversale</name>
    <dbReference type="NCBI Taxonomy" id="64571"/>
    <lineage>
        <taxon>Eukaryota</taxon>
        <taxon>Fungi</taxon>
        <taxon>Fungi incertae sedis</taxon>
        <taxon>Mucoromycota</taxon>
        <taxon>Mortierellomycotina</taxon>
        <taxon>Mortierellomycetes</taxon>
        <taxon>Mortierellales</taxon>
        <taxon>Mortierellaceae</taxon>
        <taxon>Lobosporangium</taxon>
    </lineage>
</organism>
<dbReference type="PANTHER" id="PTHR37539:SF1">
    <property type="entry name" value="ER-BOUND OXYGENASE MPAB_MPAB'_RUBBER OXYGENASE CATALYTIC DOMAIN-CONTAINING PROTEIN"/>
    <property type="match status" value="1"/>
</dbReference>
<proteinExistence type="predicted"/>
<keyword evidence="4" id="KW-1185">Reference proteome</keyword>
<dbReference type="GeneID" id="33564227"/>
<keyword evidence="1" id="KW-0472">Membrane</keyword>
<dbReference type="Pfam" id="PF09995">
    <property type="entry name" value="MPAB_Lcp_cat"/>
    <property type="match status" value="1"/>
</dbReference>
<dbReference type="GO" id="GO:0016491">
    <property type="term" value="F:oxidoreductase activity"/>
    <property type="evidence" value="ECO:0007669"/>
    <property type="project" value="InterPro"/>
</dbReference>
<protein>
    <recommendedName>
        <fullName evidence="2">ER-bound oxygenase mpaB/mpaB'/Rubber oxygenase catalytic domain-containing protein</fullName>
    </recommendedName>
</protein>
<accession>A0A1Y2H2A8</accession>
<dbReference type="AlphaFoldDB" id="A0A1Y2H2A8"/>
<dbReference type="Proteomes" id="UP000193648">
    <property type="component" value="Unassembled WGS sequence"/>
</dbReference>
<dbReference type="RefSeq" id="XP_021886361.1">
    <property type="nucleotide sequence ID" value="XM_022022383.1"/>
</dbReference>
<evidence type="ECO:0000256" key="1">
    <source>
        <dbReference type="SAM" id="Phobius"/>
    </source>
</evidence>
<dbReference type="InParanoid" id="A0A1Y2H2A8"/>
<evidence type="ECO:0000313" key="3">
    <source>
        <dbReference type="EMBL" id="ORZ28688.1"/>
    </source>
</evidence>
<feature type="domain" description="ER-bound oxygenase mpaB/mpaB'/Rubber oxygenase catalytic" evidence="2">
    <location>
        <begin position="161"/>
        <end position="359"/>
    </location>
</feature>
<gene>
    <name evidence="3" type="ORF">BCR41DRAFT_343900</name>
</gene>
<evidence type="ECO:0000313" key="4">
    <source>
        <dbReference type="Proteomes" id="UP000193648"/>
    </source>
</evidence>
<comment type="caution">
    <text evidence="3">The sequence shown here is derived from an EMBL/GenBank/DDBJ whole genome shotgun (WGS) entry which is preliminary data.</text>
</comment>